<name>A0A0A8ZNJ7_ARUDO</name>
<dbReference type="AlphaFoldDB" id="A0A0A8ZNJ7"/>
<reference evidence="1" key="2">
    <citation type="journal article" date="2015" name="Data Brief">
        <title>Shoot transcriptome of the giant reed, Arundo donax.</title>
        <authorList>
            <person name="Barrero R.A."/>
            <person name="Guerrero F.D."/>
            <person name="Moolhuijzen P."/>
            <person name="Goolsby J.A."/>
            <person name="Tidwell J."/>
            <person name="Bellgard S.E."/>
            <person name="Bellgard M.I."/>
        </authorList>
    </citation>
    <scope>NUCLEOTIDE SEQUENCE</scope>
    <source>
        <tissue evidence="1">Shoot tissue taken approximately 20 cm above the soil surface</tissue>
    </source>
</reference>
<sequence length="19" mass="2375">MRHPNLRAICEQQQQPRRI</sequence>
<protein>
    <submittedName>
        <fullName evidence="1">Uncharacterized protein</fullName>
    </submittedName>
</protein>
<dbReference type="EMBL" id="GBRH01259575">
    <property type="protein sequence ID" value="JAD38320.1"/>
    <property type="molecule type" value="Transcribed_RNA"/>
</dbReference>
<proteinExistence type="predicted"/>
<organism evidence="1">
    <name type="scientific">Arundo donax</name>
    <name type="common">Giant reed</name>
    <name type="synonym">Donax arundinaceus</name>
    <dbReference type="NCBI Taxonomy" id="35708"/>
    <lineage>
        <taxon>Eukaryota</taxon>
        <taxon>Viridiplantae</taxon>
        <taxon>Streptophyta</taxon>
        <taxon>Embryophyta</taxon>
        <taxon>Tracheophyta</taxon>
        <taxon>Spermatophyta</taxon>
        <taxon>Magnoliopsida</taxon>
        <taxon>Liliopsida</taxon>
        <taxon>Poales</taxon>
        <taxon>Poaceae</taxon>
        <taxon>PACMAD clade</taxon>
        <taxon>Arundinoideae</taxon>
        <taxon>Arundineae</taxon>
        <taxon>Arundo</taxon>
    </lineage>
</organism>
<evidence type="ECO:0000313" key="1">
    <source>
        <dbReference type="EMBL" id="JAD38320.1"/>
    </source>
</evidence>
<accession>A0A0A8ZNJ7</accession>
<reference evidence="1" key="1">
    <citation type="submission" date="2014-09" db="EMBL/GenBank/DDBJ databases">
        <authorList>
            <person name="Magalhaes I.L.F."/>
            <person name="Oliveira U."/>
            <person name="Santos F.R."/>
            <person name="Vidigal T.H.D.A."/>
            <person name="Brescovit A.D."/>
            <person name="Santos A.J."/>
        </authorList>
    </citation>
    <scope>NUCLEOTIDE SEQUENCE</scope>
    <source>
        <tissue evidence="1">Shoot tissue taken approximately 20 cm above the soil surface</tissue>
    </source>
</reference>